<name>A0A9X1L425_9FLAO</name>
<dbReference type="Proteomes" id="UP001139199">
    <property type="component" value="Unassembled WGS sequence"/>
</dbReference>
<dbReference type="EMBL" id="JAJAPW010000004">
    <property type="protein sequence ID" value="MCB4799079.1"/>
    <property type="molecule type" value="Genomic_DNA"/>
</dbReference>
<accession>A0A9X1L425</accession>
<dbReference type="InterPro" id="IPR018914">
    <property type="entry name" value="DUF2480"/>
</dbReference>
<evidence type="ECO:0000313" key="1">
    <source>
        <dbReference type="EMBL" id="MCB4799079.1"/>
    </source>
</evidence>
<proteinExistence type="predicted"/>
<comment type="caution">
    <text evidence="1">The sequence shown here is derived from an EMBL/GenBank/DDBJ whole genome shotgun (WGS) entry which is preliminary data.</text>
</comment>
<protein>
    <submittedName>
        <fullName evidence="1">DUF2480 family protein</fullName>
    </submittedName>
</protein>
<evidence type="ECO:0000313" key="2">
    <source>
        <dbReference type="Proteomes" id="UP001139199"/>
    </source>
</evidence>
<dbReference type="Pfam" id="PF10652">
    <property type="entry name" value="DUF2480"/>
    <property type="match status" value="1"/>
</dbReference>
<keyword evidence="2" id="KW-1185">Reference proteome</keyword>
<gene>
    <name evidence="1" type="ORF">LG649_09490</name>
</gene>
<sequence length="169" mass="19312">MADEIINRVANSKLVTLDLEDFYPEGKRVLFDIKDWLFEGFVLRENDFRAQVNEHHWSQYQDNYVALTCSSDAIIPGWAYMLLSLHLEPFAKKTIVGNLEALETSIYQDIINDLEVSEYTDKPVIIKGCSKKPVPQNAYIMLANKVKKVAKSIMYGEACSSVPLFKKKS</sequence>
<organism evidence="1 2">
    <name type="scientific">Neotamlana laminarinivorans</name>
    <dbReference type="NCBI Taxonomy" id="2883124"/>
    <lineage>
        <taxon>Bacteria</taxon>
        <taxon>Pseudomonadati</taxon>
        <taxon>Bacteroidota</taxon>
        <taxon>Flavobacteriia</taxon>
        <taxon>Flavobacteriales</taxon>
        <taxon>Flavobacteriaceae</taxon>
        <taxon>Neotamlana</taxon>
    </lineage>
</organism>
<dbReference type="RefSeq" id="WP_226543595.1">
    <property type="nucleotide sequence ID" value="NZ_JAJAPW010000004.1"/>
</dbReference>
<dbReference type="AlphaFoldDB" id="A0A9X1L425"/>
<reference evidence="1" key="1">
    <citation type="submission" date="2021-10" db="EMBL/GenBank/DDBJ databases">
        <title>Tamlana sargassums sp. nov., and Tamlana laminarinivorans sp. nov., two new bacteria isolated from the brown alga.</title>
        <authorList>
            <person name="Li J."/>
        </authorList>
    </citation>
    <scope>NUCLEOTIDE SEQUENCE</scope>
    <source>
        <strain evidence="1">PT2-4</strain>
    </source>
</reference>